<comment type="caution">
    <text evidence="2">The sequence shown here is derived from an EMBL/GenBank/DDBJ whole genome shotgun (WGS) entry which is preliminary data.</text>
</comment>
<reference evidence="2" key="1">
    <citation type="submission" date="2023-10" db="EMBL/GenBank/DDBJ databases">
        <authorList>
            <person name="Chen Y."/>
            <person name="Shah S."/>
            <person name="Dougan E. K."/>
            <person name="Thang M."/>
            <person name="Chan C."/>
        </authorList>
    </citation>
    <scope>NUCLEOTIDE SEQUENCE [LARGE SCALE GENOMIC DNA]</scope>
</reference>
<dbReference type="Proteomes" id="UP001189429">
    <property type="component" value="Unassembled WGS sequence"/>
</dbReference>
<gene>
    <name evidence="2" type="ORF">PCOR1329_LOCUS68462</name>
</gene>
<evidence type="ECO:0000256" key="1">
    <source>
        <dbReference type="SAM" id="MobiDB-lite"/>
    </source>
</evidence>
<organism evidence="2 3">
    <name type="scientific">Prorocentrum cordatum</name>
    <dbReference type="NCBI Taxonomy" id="2364126"/>
    <lineage>
        <taxon>Eukaryota</taxon>
        <taxon>Sar</taxon>
        <taxon>Alveolata</taxon>
        <taxon>Dinophyceae</taxon>
        <taxon>Prorocentrales</taxon>
        <taxon>Prorocentraceae</taxon>
        <taxon>Prorocentrum</taxon>
    </lineage>
</organism>
<dbReference type="EMBL" id="CAUYUJ010018935">
    <property type="protein sequence ID" value="CAK0887389.1"/>
    <property type="molecule type" value="Genomic_DNA"/>
</dbReference>
<accession>A0ABN9WLC0</accession>
<name>A0ABN9WLC0_9DINO</name>
<sequence>MAMPGSLRRPAQLAASAIELRSLGIREANSARHPPFSGGGRRGGEEERTSGARNWTSDAGGCCPRAGRVDSAGGRLLTQLTGQRAGLHAPGLAPSGSRRARRHEPRSGGGQRRVLRETAWKGHRGTQVNGDARISG</sequence>
<keyword evidence="3" id="KW-1185">Reference proteome</keyword>
<proteinExistence type="predicted"/>
<feature type="region of interest" description="Disordered" evidence="1">
    <location>
        <begin position="25"/>
        <end position="136"/>
    </location>
</feature>
<evidence type="ECO:0000313" key="3">
    <source>
        <dbReference type="Proteomes" id="UP001189429"/>
    </source>
</evidence>
<protein>
    <submittedName>
        <fullName evidence="2">Uncharacterized protein</fullName>
    </submittedName>
</protein>
<evidence type="ECO:0000313" key="2">
    <source>
        <dbReference type="EMBL" id="CAK0887389.1"/>
    </source>
</evidence>